<dbReference type="OrthoDB" id="1798639at2"/>
<accession>A0A417YUN2</accession>
<reference evidence="2 3" key="1">
    <citation type="journal article" date="2017" name="Int. J. Syst. Evol. Microbiol.">
        <title>Bacillus notoginsengisoli sp. nov., a novel bacterium isolated from the rhizosphere of Panax notoginseng.</title>
        <authorList>
            <person name="Zhang M.Y."/>
            <person name="Cheng J."/>
            <person name="Cai Y."/>
            <person name="Zhang T.Y."/>
            <person name="Wu Y.Y."/>
            <person name="Manikprabhu D."/>
            <person name="Li W.J."/>
            <person name="Zhang Y.X."/>
        </authorList>
    </citation>
    <scope>NUCLEOTIDE SEQUENCE [LARGE SCALE GENOMIC DNA]</scope>
    <source>
        <strain evidence="2 3">JCM 30743</strain>
    </source>
</reference>
<organism evidence="2 3">
    <name type="scientific">Neobacillus notoginsengisoli</name>
    <dbReference type="NCBI Taxonomy" id="1578198"/>
    <lineage>
        <taxon>Bacteria</taxon>
        <taxon>Bacillati</taxon>
        <taxon>Bacillota</taxon>
        <taxon>Bacilli</taxon>
        <taxon>Bacillales</taxon>
        <taxon>Bacillaceae</taxon>
        <taxon>Neobacillus</taxon>
    </lineage>
</organism>
<name>A0A417YUN2_9BACI</name>
<sequence length="150" mass="17313">MERIFENPILLFIVIAFISSLFAKSKGNTENKRRTFPDLRKEFEETYREMTRQEEPDPGKMPPLRRSEPVYKAHVEQAVQPVKAVKEKPVSKAIAKRTQDSLRPSLSQEQKKHPEPPPSIEPVKEKNLADAIVWAEILGPPRAKKPYSKR</sequence>
<dbReference type="EMBL" id="QWEG01000005">
    <property type="protein sequence ID" value="RHW41017.1"/>
    <property type="molecule type" value="Genomic_DNA"/>
</dbReference>
<gene>
    <name evidence="2" type="ORF">D1B31_08700</name>
</gene>
<dbReference type="AlphaFoldDB" id="A0A417YUN2"/>
<evidence type="ECO:0000313" key="2">
    <source>
        <dbReference type="EMBL" id="RHW41017.1"/>
    </source>
</evidence>
<dbReference type="Proteomes" id="UP000284416">
    <property type="component" value="Unassembled WGS sequence"/>
</dbReference>
<dbReference type="RefSeq" id="WP_118920391.1">
    <property type="nucleotide sequence ID" value="NZ_QWEG01000005.1"/>
</dbReference>
<evidence type="ECO:0000256" key="1">
    <source>
        <dbReference type="SAM" id="MobiDB-lite"/>
    </source>
</evidence>
<comment type="caution">
    <text evidence="2">The sequence shown here is derived from an EMBL/GenBank/DDBJ whole genome shotgun (WGS) entry which is preliminary data.</text>
</comment>
<keyword evidence="3" id="KW-1185">Reference proteome</keyword>
<evidence type="ECO:0000313" key="3">
    <source>
        <dbReference type="Proteomes" id="UP000284416"/>
    </source>
</evidence>
<feature type="region of interest" description="Disordered" evidence="1">
    <location>
        <begin position="82"/>
        <end position="126"/>
    </location>
</feature>
<proteinExistence type="predicted"/>
<protein>
    <submittedName>
        <fullName evidence="2">Uncharacterized protein</fullName>
    </submittedName>
</protein>